<sequence>MTEEKQHALYREAGEQLAPAIARLARAMERDADKARDLEQDIHCEIFRSLTRFQGQCALKTWVYRVAHNVAAEHRLRESRGKKMVTLDHVGDLPAASDTELETSEGLALLRAQALIRELPTLDAQIMLLWLEGESAKEISDVTGLASGTVATRIHRLKASLADHFVDTHNQEQTS</sequence>
<keyword evidence="2" id="KW-0805">Transcription regulation</keyword>
<keyword evidence="3" id="KW-0731">Sigma factor</keyword>
<dbReference type="Pfam" id="PF08281">
    <property type="entry name" value="Sigma70_r4_2"/>
    <property type="match status" value="1"/>
</dbReference>
<evidence type="ECO:0000259" key="5">
    <source>
        <dbReference type="Pfam" id="PF04542"/>
    </source>
</evidence>
<gene>
    <name evidence="7" type="ORF">K3166_06445</name>
</gene>
<keyword evidence="8" id="KW-1185">Reference proteome</keyword>
<evidence type="ECO:0000313" key="7">
    <source>
        <dbReference type="EMBL" id="QZD88298.1"/>
    </source>
</evidence>
<name>A0ABX8ZH21_9SPHN</name>
<dbReference type="InterPro" id="IPR013249">
    <property type="entry name" value="RNA_pol_sigma70_r4_t2"/>
</dbReference>
<protein>
    <submittedName>
        <fullName evidence="7">RNA polymerase sigma factor</fullName>
    </submittedName>
</protein>
<dbReference type="SUPFAM" id="SSF88946">
    <property type="entry name" value="Sigma2 domain of RNA polymerase sigma factors"/>
    <property type="match status" value="1"/>
</dbReference>
<feature type="domain" description="RNA polymerase sigma factor 70 region 4 type 2" evidence="6">
    <location>
        <begin position="111"/>
        <end position="160"/>
    </location>
</feature>
<dbReference type="InterPro" id="IPR014284">
    <property type="entry name" value="RNA_pol_sigma-70_dom"/>
</dbReference>
<proteinExistence type="inferred from homology"/>
<evidence type="ECO:0000313" key="8">
    <source>
        <dbReference type="Proteomes" id="UP000824280"/>
    </source>
</evidence>
<keyword evidence="4" id="KW-0804">Transcription</keyword>
<dbReference type="NCBIfam" id="TIGR02937">
    <property type="entry name" value="sigma70-ECF"/>
    <property type="match status" value="1"/>
</dbReference>
<dbReference type="Proteomes" id="UP000824280">
    <property type="component" value="Chromosome"/>
</dbReference>
<dbReference type="InterPro" id="IPR039425">
    <property type="entry name" value="RNA_pol_sigma-70-like"/>
</dbReference>
<evidence type="ECO:0000259" key="6">
    <source>
        <dbReference type="Pfam" id="PF08281"/>
    </source>
</evidence>
<feature type="domain" description="RNA polymerase sigma-70 region 2" evidence="5">
    <location>
        <begin position="15"/>
        <end position="80"/>
    </location>
</feature>
<dbReference type="PANTHER" id="PTHR43133">
    <property type="entry name" value="RNA POLYMERASE ECF-TYPE SIGMA FACTO"/>
    <property type="match status" value="1"/>
</dbReference>
<comment type="similarity">
    <text evidence="1">Belongs to the sigma-70 factor family. ECF subfamily.</text>
</comment>
<evidence type="ECO:0000256" key="1">
    <source>
        <dbReference type="ARBA" id="ARBA00010641"/>
    </source>
</evidence>
<dbReference type="RefSeq" id="WP_221423829.1">
    <property type="nucleotide sequence ID" value="NZ_CP081297.1"/>
</dbReference>
<dbReference type="InterPro" id="IPR036388">
    <property type="entry name" value="WH-like_DNA-bd_sf"/>
</dbReference>
<dbReference type="Gene3D" id="1.10.1740.10">
    <property type="match status" value="1"/>
</dbReference>
<dbReference type="InterPro" id="IPR013325">
    <property type="entry name" value="RNA_pol_sigma_r2"/>
</dbReference>
<organism evidence="7 8">
    <name type="scientific">Qipengyuania psychrotolerans</name>
    <dbReference type="NCBI Taxonomy" id="2867238"/>
    <lineage>
        <taxon>Bacteria</taxon>
        <taxon>Pseudomonadati</taxon>
        <taxon>Pseudomonadota</taxon>
        <taxon>Alphaproteobacteria</taxon>
        <taxon>Sphingomonadales</taxon>
        <taxon>Erythrobacteraceae</taxon>
        <taxon>Qipengyuania</taxon>
    </lineage>
</organism>
<dbReference type="PANTHER" id="PTHR43133:SF45">
    <property type="entry name" value="RNA POLYMERASE ECF-TYPE SIGMA FACTOR"/>
    <property type="match status" value="1"/>
</dbReference>
<evidence type="ECO:0000256" key="2">
    <source>
        <dbReference type="ARBA" id="ARBA00023015"/>
    </source>
</evidence>
<dbReference type="Pfam" id="PF04542">
    <property type="entry name" value="Sigma70_r2"/>
    <property type="match status" value="1"/>
</dbReference>
<dbReference type="Gene3D" id="1.10.10.10">
    <property type="entry name" value="Winged helix-like DNA-binding domain superfamily/Winged helix DNA-binding domain"/>
    <property type="match status" value="1"/>
</dbReference>
<reference evidence="7 8" key="1">
    <citation type="submission" date="2021-08" db="EMBL/GenBank/DDBJ databases">
        <title>Comparative Genomics Analysis of the Genus Qipengyuania Reveals Extensive Genetic Diversity and Metabolic Versatility, Including the Description of Fifteen Novel Species.</title>
        <authorList>
            <person name="Liu Y."/>
        </authorList>
    </citation>
    <scope>NUCLEOTIDE SEQUENCE [LARGE SCALE GENOMIC DNA]</scope>
    <source>
        <strain evidence="7 8">1XM2-8</strain>
    </source>
</reference>
<evidence type="ECO:0000256" key="4">
    <source>
        <dbReference type="ARBA" id="ARBA00023163"/>
    </source>
</evidence>
<dbReference type="InterPro" id="IPR013324">
    <property type="entry name" value="RNA_pol_sigma_r3/r4-like"/>
</dbReference>
<evidence type="ECO:0000256" key="3">
    <source>
        <dbReference type="ARBA" id="ARBA00023082"/>
    </source>
</evidence>
<dbReference type="SUPFAM" id="SSF88659">
    <property type="entry name" value="Sigma3 and sigma4 domains of RNA polymerase sigma factors"/>
    <property type="match status" value="1"/>
</dbReference>
<accession>A0ABX8ZH21</accession>
<dbReference type="InterPro" id="IPR007627">
    <property type="entry name" value="RNA_pol_sigma70_r2"/>
</dbReference>
<dbReference type="EMBL" id="CP081297">
    <property type="protein sequence ID" value="QZD88298.1"/>
    <property type="molecule type" value="Genomic_DNA"/>
</dbReference>